<evidence type="ECO:0000313" key="1">
    <source>
        <dbReference type="EMBL" id="KAI9920206.1"/>
    </source>
</evidence>
<gene>
    <name evidence="1" type="ORF">PsorP6_016084</name>
</gene>
<dbReference type="Proteomes" id="UP001163321">
    <property type="component" value="Chromosome 10"/>
</dbReference>
<comment type="caution">
    <text evidence="1">The sequence shown here is derived from an EMBL/GenBank/DDBJ whole genome shotgun (WGS) entry which is preliminary data.</text>
</comment>
<sequence length="139" mass="15722">MQDEVVTRVTKVGKIYIMESTTDESARSGQVMEQVPKSVDIDIWHARLGHLPMSKMKTLKECVNGFKLPKQDIIEMTMNYTSVKPFPKSKYGQVKTDKPLQIIHSDVIGPVETKSQGGSRFVVTFIDDYSRYTGLFSDS</sequence>
<organism evidence="1 2">
    <name type="scientific">Peronosclerospora sorghi</name>
    <dbReference type="NCBI Taxonomy" id="230839"/>
    <lineage>
        <taxon>Eukaryota</taxon>
        <taxon>Sar</taxon>
        <taxon>Stramenopiles</taxon>
        <taxon>Oomycota</taxon>
        <taxon>Peronosporomycetes</taxon>
        <taxon>Peronosporales</taxon>
        <taxon>Peronosporaceae</taxon>
        <taxon>Peronosclerospora</taxon>
    </lineage>
</organism>
<accession>A0ACC0WQD9</accession>
<name>A0ACC0WQD9_9STRA</name>
<reference evidence="1 2" key="1">
    <citation type="journal article" date="2022" name="bioRxiv">
        <title>The genome of the oomycete Peronosclerospora sorghi, a cosmopolitan pathogen of maize and sorghum, is inflated with dispersed pseudogenes.</title>
        <authorList>
            <person name="Fletcher K."/>
            <person name="Martin F."/>
            <person name="Isakeit T."/>
            <person name="Cavanaugh K."/>
            <person name="Magill C."/>
            <person name="Michelmore R."/>
        </authorList>
    </citation>
    <scope>NUCLEOTIDE SEQUENCE [LARGE SCALE GENOMIC DNA]</scope>
    <source>
        <strain evidence="1">P6</strain>
    </source>
</reference>
<keyword evidence="2" id="KW-1185">Reference proteome</keyword>
<proteinExistence type="predicted"/>
<dbReference type="EMBL" id="CM047589">
    <property type="protein sequence ID" value="KAI9920206.1"/>
    <property type="molecule type" value="Genomic_DNA"/>
</dbReference>
<protein>
    <submittedName>
        <fullName evidence="1">Uncharacterized protein</fullName>
    </submittedName>
</protein>
<evidence type="ECO:0000313" key="2">
    <source>
        <dbReference type="Proteomes" id="UP001163321"/>
    </source>
</evidence>